<dbReference type="InterPro" id="IPR027463">
    <property type="entry name" value="AcrB_DN_DC_subdom"/>
</dbReference>
<dbReference type="Pfam" id="PF00873">
    <property type="entry name" value="ACR_tran"/>
    <property type="match status" value="1"/>
</dbReference>
<keyword evidence="3" id="KW-1185">Reference proteome</keyword>
<evidence type="ECO:0000313" key="2">
    <source>
        <dbReference type="EMBL" id="GAA0769614.1"/>
    </source>
</evidence>
<dbReference type="PANTHER" id="PTHR32063">
    <property type="match status" value="1"/>
</dbReference>
<dbReference type="Gene3D" id="3.30.2090.10">
    <property type="entry name" value="Multidrug efflux transporter AcrB TolC docking domain, DN and DC subdomains"/>
    <property type="match status" value="2"/>
</dbReference>
<feature type="transmembrane region" description="Helical" evidence="1">
    <location>
        <begin position="906"/>
        <end position="928"/>
    </location>
</feature>
<feature type="transmembrane region" description="Helical" evidence="1">
    <location>
        <begin position="433"/>
        <end position="455"/>
    </location>
</feature>
<dbReference type="SUPFAM" id="SSF82866">
    <property type="entry name" value="Multidrug efflux transporter AcrB transmembrane domain"/>
    <property type="match status" value="2"/>
</dbReference>
<dbReference type="Gene3D" id="3.30.70.1430">
    <property type="entry name" value="Multidrug efflux transporter AcrB pore domain"/>
    <property type="match status" value="2"/>
</dbReference>
<feature type="transmembrane region" description="Helical" evidence="1">
    <location>
        <begin position="335"/>
        <end position="355"/>
    </location>
</feature>
<gene>
    <name evidence="2" type="ORF">GCM10009107_60680</name>
</gene>
<dbReference type="Proteomes" id="UP001500279">
    <property type="component" value="Unassembled WGS sequence"/>
</dbReference>
<evidence type="ECO:0000313" key="3">
    <source>
        <dbReference type="Proteomes" id="UP001500279"/>
    </source>
</evidence>
<keyword evidence="1" id="KW-0472">Membrane</keyword>
<feature type="transmembrane region" description="Helical" evidence="1">
    <location>
        <begin position="980"/>
        <end position="1004"/>
    </location>
</feature>
<dbReference type="SUPFAM" id="SSF82693">
    <property type="entry name" value="Multidrug efflux transporter AcrB pore domain, PN1, PN2, PC1 and PC2 subdomains"/>
    <property type="match status" value="3"/>
</dbReference>
<dbReference type="Gene3D" id="1.20.1640.10">
    <property type="entry name" value="Multidrug efflux transporter AcrB transmembrane domain"/>
    <property type="match status" value="2"/>
</dbReference>
<protein>
    <submittedName>
        <fullName evidence="2">Efflux RND transporter permease subunit</fullName>
    </submittedName>
</protein>
<dbReference type="PANTHER" id="PTHR32063:SF77">
    <property type="entry name" value="ACR FAMILY TRANSPORT PROTEIN"/>
    <property type="match status" value="1"/>
</dbReference>
<dbReference type="RefSeq" id="WP_141289848.1">
    <property type="nucleotide sequence ID" value="NZ_BAAAEW010000047.1"/>
</dbReference>
<organism evidence="2 3">
    <name type="scientific">Ideonella azotifigens</name>
    <dbReference type="NCBI Taxonomy" id="513160"/>
    <lineage>
        <taxon>Bacteria</taxon>
        <taxon>Pseudomonadati</taxon>
        <taxon>Pseudomonadota</taxon>
        <taxon>Betaproteobacteria</taxon>
        <taxon>Burkholderiales</taxon>
        <taxon>Sphaerotilaceae</taxon>
        <taxon>Ideonella</taxon>
    </lineage>
</organism>
<dbReference type="Gene3D" id="3.30.70.1440">
    <property type="entry name" value="Multidrug efflux transporter AcrB pore domain"/>
    <property type="match status" value="1"/>
</dbReference>
<sequence length="1041" mass="110927">MNVSAWSIRNPVPALLLFLVLCVAGMLGLRQLPIQNFPDFDTPTISVTATLEGAAPSQLETEVARKLEDKLATLGHVEHISTTVTDGTVSITINFEADTDPEEDLSAVRNAVDSARADLPSDVAPPVIAKVTRAGDPLITYTVQAPHLSEADLSWFVDNDLGKALRGVRGVGAFTRLGGVEREVHVQLDSAALAGMGLSPADVSAQIAAVQTDASGGRGEIGRSNQSMRTIGRRETPGELSALAIPVTSAGGHKSSVRLDQIARVSDTTETRFAYAALNGTPTVGFRIERLRGASEVSVRHDVREAVKAFAGAHPQVRLTEAYNSVQPTQDNYDASMHLLFEGALLAVIVVWAFLRDWRATLVSAVALPLSIIPTFAVMSLLGYSLNLITLLALSLVVGVLVDDAIVEVENIVRHLRMGKSPMQAALEAADEIGLAVIATTFTLVAVFLPTAFMAGVPGKFFKPFGVTASVAVLVSLLVARLLTPMMAAYLLRPHVDRHAAGEDGRVMRSYLKAARWCQQHRKTTVALALAFFISTLGLIALLPTSFVPAADRSLTTIALSLEPGTRLETTRDIAERATWLARQVPEVRQVFTVIGDAESDASSSEVNKATLVLSLVPREERSRKQPEIEQQLRTLLKGLPGTRVSVLGMGNGQTLDITLASDDAAALNKTTQAVLKELRGIPGIGNVSDSSALQRPEVQVHPDPVRMAEQGVTTEAIGKVLRVATHGDYSAQMAKFNLAQRQIAIRVQVGDGTRDSLEALGQLRVAGRNGAVPLSSVADLSMGGGLAQIGRLDRMRNVTLSIELGKYATGDLNKRVQALPSMRSLPAGVQQLQTGDAQRMAELFTSFGIAMAIGVLCIYCVLVLLFHDFMQPATILAALPLSTGGAFLALWITRSGFSLPSVIGLLMLMGIVTKNSILLVEYAVVAYRQQGMSRLDALMDACHKRAQPILMTTIAMAAGMLPVALGIGNDNSFRGPMAIVVIGGLLTSTVLSLLVVPVVFTYVDDFLLWLKHLAQRMHLIGAATPSSATGASSHSATFTS</sequence>
<feature type="transmembrane region" description="Helical" evidence="1">
    <location>
        <begin position="388"/>
        <end position="413"/>
    </location>
</feature>
<comment type="caution">
    <text evidence="2">The sequence shown here is derived from an EMBL/GenBank/DDBJ whole genome shotgun (WGS) entry which is preliminary data.</text>
</comment>
<dbReference type="InterPro" id="IPR001036">
    <property type="entry name" value="Acrflvin-R"/>
</dbReference>
<dbReference type="PRINTS" id="PR00702">
    <property type="entry name" value="ACRIFLAVINRP"/>
</dbReference>
<feature type="transmembrane region" description="Helical" evidence="1">
    <location>
        <begin position="844"/>
        <end position="867"/>
    </location>
</feature>
<dbReference type="EMBL" id="BAAAEW010000047">
    <property type="protein sequence ID" value="GAA0769614.1"/>
    <property type="molecule type" value="Genomic_DNA"/>
</dbReference>
<accession>A0ABN1KKL2</accession>
<feature type="transmembrane region" description="Helical" evidence="1">
    <location>
        <begin position="526"/>
        <end position="547"/>
    </location>
</feature>
<reference evidence="2 3" key="1">
    <citation type="journal article" date="2019" name="Int. J. Syst. Evol. Microbiol.">
        <title>The Global Catalogue of Microorganisms (GCM) 10K type strain sequencing project: providing services to taxonomists for standard genome sequencing and annotation.</title>
        <authorList>
            <consortium name="The Broad Institute Genomics Platform"/>
            <consortium name="The Broad Institute Genome Sequencing Center for Infectious Disease"/>
            <person name="Wu L."/>
            <person name="Ma J."/>
        </authorList>
    </citation>
    <scope>NUCLEOTIDE SEQUENCE [LARGE SCALE GENOMIC DNA]</scope>
    <source>
        <strain evidence="2 3">JCM 15503</strain>
    </source>
</reference>
<feature type="transmembrane region" description="Helical" evidence="1">
    <location>
        <begin position="461"/>
        <end position="483"/>
    </location>
</feature>
<feature type="transmembrane region" description="Helical" evidence="1">
    <location>
        <begin position="362"/>
        <end position="382"/>
    </location>
</feature>
<keyword evidence="1" id="KW-1133">Transmembrane helix</keyword>
<name>A0ABN1KKL2_9BURK</name>
<evidence type="ECO:0000256" key="1">
    <source>
        <dbReference type="SAM" id="Phobius"/>
    </source>
</evidence>
<feature type="transmembrane region" description="Helical" evidence="1">
    <location>
        <begin position="949"/>
        <end position="968"/>
    </location>
</feature>
<feature type="transmembrane region" description="Helical" evidence="1">
    <location>
        <begin position="874"/>
        <end position="894"/>
    </location>
</feature>
<proteinExistence type="predicted"/>
<keyword evidence="1" id="KW-0812">Transmembrane</keyword>
<dbReference type="SUPFAM" id="SSF82714">
    <property type="entry name" value="Multidrug efflux transporter AcrB TolC docking domain, DN and DC subdomains"/>
    <property type="match status" value="2"/>
</dbReference>
<dbReference type="Gene3D" id="3.30.70.1320">
    <property type="entry name" value="Multidrug efflux transporter AcrB pore domain like"/>
    <property type="match status" value="1"/>
</dbReference>